<evidence type="ECO:0000259" key="5">
    <source>
        <dbReference type="PROSITE" id="PS50977"/>
    </source>
</evidence>
<reference evidence="6 7" key="2">
    <citation type="journal article" date="2016" name="Appl. Microbiol. Biotechnol.">
        <title>Exploiting the genome sequence of Streptomyces nodosus for enhanced antibiotic production.</title>
        <authorList>
            <person name="Sweeney P."/>
            <person name="Murphy C.D."/>
            <person name="Caffrey P."/>
        </authorList>
    </citation>
    <scope>NUCLEOTIDE SEQUENCE [LARGE SCALE GENOMIC DNA]</scope>
    <source>
        <strain evidence="6 7">ATCC 14899</strain>
    </source>
</reference>
<organism evidence="6 7">
    <name type="scientific">Streptomyces nodosus</name>
    <dbReference type="NCBI Taxonomy" id="40318"/>
    <lineage>
        <taxon>Bacteria</taxon>
        <taxon>Bacillati</taxon>
        <taxon>Actinomycetota</taxon>
        <taxon>Actinomycetes</taxon>
        <taxon>Kitasatosporales</taxon>
        <taxon>Streptomycetaceae</taxon>
        <taxon>Streptomyces</taxon>
    </lineage>
</organism>
<dbReference type="InterPro" id="IPR001647">
    <property type="entry name" value="HTH_TetR"/>
</dbReference>
<keyword evidence="1" id="KW-0805">Transcription regulation</keyword>
<reference evidence="7" key="1">
    <citation type="submission" date="2014-09" db="EMBL/GenBank/DDBJ databases">
        <title>Sequence of the Streptomyces nodosus genome.</title>
        <authorList>
            <person name="Sweeney P."/>
            <person name="Stephens N."/>
            <person name="Murphy C."/>
            <person name="Caffrey P."/>
        </authorList>
    </citation>
    <scope>NUCLEOTIDE SEQUENCE [LARGE SCALE GENOMIC DNA]</scope>
    <source>
        <strain evidence="7">ATCC 14899</strain>
    </source>
</reference>
<dbReference type="Pfam" id="PF00440">
    <property type="entry name" value="TetR_N"/>
    <property type="match status" value="1"/>
</dbReference>
<dbReference type="Proteomes" id="UP000031526">
    <property type="component" value="Chromosome"/>
</dbReference>
<evidence type="ECO:0000256" key="2">
    <source>
        <dbReference type="ARBA" id="ARBA00023125"/>
    </source>
</evidence>
<accession>A0A0B5DID2</accession>
<evidence type="ECO:0000256" key="1">
    <source>
        <dbReference type="ARBA" id="ARBA00023015"/>
    </source>
</evidence>
<gene>
    <name evidence="6" type="ORF">SNOD_25330</name>
</gene>
<proteinExistence type="predicted"/>
<evidence type="ECO:0000313" key="6">
    <source>
        <dbReference type="EMBL" id="AJE42984.1"/>
    </source>
</evidence>
<keyword evidence="3" id="KW-0804">Transcription</keyword>
<dbReference type="Pfam" id="PF17754">
    <property type="entry name" value="TetR_C_14"/>
    <property type="match status" value="1"/>
</dbReference>
<dbReference type="PRINTS" id="PR00455">
    <property type="entry name" value="HTHTETR"/>
</dbReference>
<dbReference type="InterPro" id="IPR050109">
    <property type="entry name" value="HTH-type_TetR-like_transc_reg"/>
</dbReference>
<feature type="DNA-binding region" description="H-T-H motif" evidence="4">
    <location>
        <begin position="42"/>
        <end position="61"/>
    </location>
</feature>
<keyword evidence="2 4" id="KW-0238">DNA-binding</keyword>
<evidence type="ECO:0000256" key="4">
    <source>
        <dbReference type="PROSITE-ProRule" id="PRU00335"/>
    </source>
</evidence>
<name>A0A0B5DID2_9ACTN</name>
<dbReference type="GO" id="GO:0003700">
    <property type="term" value="F:DNA-binding transcription factor activity"/>
    <property type="evidence" value="ECO:0007669"/>
    <property type="project" value="TreeGrafter"/>
</dbReference>
<dbReference type="AlphaFoldDB" id="A0A0B5DID2"/>
<dbReference type="InterPro" id="IPR041347">
    <property type="entry name" value="MftR_C"/>
</dbReference>
<dbReference type="STRING" id="40318.SNOD_25330"/>
<dbReference type="InterPro" id="IPR009057">
    <property type="entry name" value="Homeodomain-like_sf"/>
</dbReference>
<dbReference type="SUPFAM" id="SSF46689">
    <property type="entry name" value="Homeodomain-like"/>
    <property type="match status" value="1"/>
</dbReference>
<keyword evidence="7" id="KW-1185">Reference proteome</keyword>
<protein>
    <recommendedName>
        <fullName evidence="5">HTH tetR-type domain-containing protein</fullName>
    </recommendedName>
</protein>
<dbReference type="PANTHER" id="PTHR30055:SF238">
    <property type="entry name" value="MYCOFACTOCIN BIOSYNTHESIS TRANSCRIPTIONAL REGULATOR MFTR-RELATED"/>
    <property type="match status" value="1"/>
</dbReference>
<dbReference type="PANTHER" id="PTHR30055">
    <property type="entry name" value="HTH-TYPE TRANSCRIPTIONAL REGULATOR RUTR"/>
    <property type="match status" value="1"/>
</dbReference>
<evidence type="ECO:0000313" key="7">
    <source>
        <dbReference type="Proteomes" id="UP000031526"/>
    </source>
</evidence>
<sequence length="200" mass="21698">MVDAATKLEGSGMRDVARRAVRAEIAATAMELFLAEGYEETTVKQIGAAVGMAGRTLFRYFDTKEDLVIGGLIELGADVAAALARRPADEDPWNALRHALQVCVESMEGDELGLRRATMLANTPSLRTAMLDKQLRWQQMLVPHIENRLPGPEQLRALQSRALVSAALTCLDVGATVWTEVEGSQPLTHLVDAAFAAVRT</sequence>
<feature type="domain" description="HTH tetR-type" evidence="5">
    <location>
        <begin position="19"/>
        <end position="79"/>
    </location>
</feature>
<dbReference type="Gene3D" id="1.10.357.10">
    <property type="entry name" value="Tetracycline Repressor, domain 2"/>
    <property type="match status" value="1"/>
</dbReference>
<dbReference type="Gene3D" id="1.10.10.60">
    <property type="entry name" value="Homeodomain-like"/>
    <property type="match status" value="1"/>
</dbReference>
<dbReference type="GO" id="GO:0000976">
    <property type="term" value="F:transcription cis-regulatory region binding"/>
    <property type="evidence" value="ECO:0007669"/>
    <property type="project" value="TreeGrafter"/>
</dbReference>
<evidence type="ECO:0000256" key="3">
    <source>
        <dbReference type="ARBA" id="ARBA00023163"/>
    </source>
</evidence>
<dbReference type="HOGENOM" id="CLU_069356_2_2_11"/>
<dbReference type="EMBL" id="CP009313">
    <property type="protein sequence ID" value="AJE42984.1"/>
    <property type="molecule type" value="Genomic_DNA"/>
</dbReference>
<dbReference type="PROSITE" id="PS50977">
    <property type="entry name" value="HTH_TETR_2"/>
    <property type="match status" value="1"/>
</dbReference>